<evidence type="ECO:0000313" key="7">
    <source>
        <dbReference type="Proteomes" id="UP000703661"/>
    </source>
</evidence>
<dbReference type="Pfam" id="PF05726">
    <property type="entry name" value="Pirin_C"/>
    <property type="match status" value="1"/>
</dbReference>
<reference evidence="6" key="1">
    <citation type="journal article" date="2020" name="Fungal Divers.">
        <title>Resolving the Mortierellaceae phylogeny through synthesis of multi-gene phylogenetics and phylogenomics.</title>
        <authorList>
            <person name="Vandepol N."/>
            <person name="Liber J."/>
            <person name="Desiro A."/>
            <person name="Na H."/>
            <person name="Kennedy M."/>
            <person name="Barry K."/>
            <person name="Grigoriev I.V."/>
            <person name="Miller A.N."/>
            <person name="O'Donnell K."/>
            <person name="Stajich J.E."/>
            <person name="Bonito G."/>
        </authorList>
    </citation>
    <scope>NUCLEOTIDE SEQUENCE</scope>
    <source>
        <strain evidence="6">NRRL 2769</strain>
    </source>
</reference>
<proteinExistence type="inferred from homology"/>
<keyword evidence="3" id="KW-0472">Membrane</keyword>
<dbReference type="AlphaFoldDB" id="A0A9P6N048"/>
<dbReference type="Gene3D" id="2.60.120.10">
    <property type="entry name" value="Jelly Rolls"/>
    <property type="match status" value="2"/>
</dbReference>
<dbReference type="InterPro" id="IPR008778">
    <property type="entry name" value="Pirin_C_dom"/>
</dbReference>
<dbReference type="SUPFAM" id="SSF51182">
    <property type="entry name" value="RmlC-like cupins"/>
    <property type="match status" value="1"/>
</dbReference>
<evidence type="ECO:0000256" key="1">
    <source>
        <dbReference type="ARBA" id="ARBA00008416"/>
    </source>
</evidence>
<keyword evidence="3" id="KW-0812">Transmembrane</keyword>
<dbReference type="PANTHER" id="PTHR13903">
    <property type="entry name" value="PIRIN-RELATED"/>
    <property type="match status" value="1"/>
</dbReference>
<feature type="domain" description="Pirin N-terminal" evidence="4">
    <location>
        <begin position="69"/>
        <end position="128"/>
    </location>
</feature>
<dbReference type="GO" id="GO:0005634">
    <property type="term" value="C:nucleus"/>
    <property type="evidence" value="ECO:0007669"/>
    <property type="project" value="TreeGrafter"/>
</dbReference>
<keyword evidence="3" id="KW-1133">Transmembrane helix</keyword>
<dbReference type="PIRSF" id="PIRSF006232">
    <property type="entry name" value="Pirin"/>
    <property type="match status" value="1"/>
</dbReference>
<evidence type="ECO:0000259" key="5">
    <source>
        <dbReference type="Pfam" id="PF05726"/>
    </source>
</evidence>
<feature type="domain" description="Pirin C-terminal" evidence="5">
    <location>
        <begin position="185"/>
        <end position="290"/>
    </location>
</feature>
<gene>
    <name evidence="6" type="ORF">BGZ80_004836</name>
</gene>
<evidence type="ECO:0000256" key="3">
    <source>
        <dbReference type="SAM" id="Phobius"/>
    </source>
</evidence>
<organism evidence="6 7">
    <name type="scientific">Entomortierella chlamydospora</name>
    <dbReference type="NCBI Taxonomy" id="101097"/>
    <lineage>
        <taxon>Eukaryota</taxon>
        <taxon>Fungi</taxon>
        <taxon>Fungi incertae sedis</taxon>
        <taxon>Mucoromycota</taxon>
        <taxon>Mortierellomycotina</taxon>
        <taxon>Mortierellomycetes</taxon>
        <taxon>Mortierellales</taxon>
        <taxon>Mortierellaceae</taxon>
        <taxon>Entomortierella</taxon>
    </lineage>
</organism>
<keyword evidence="7" id="KW-1185">Reference proteome</keyword>
<comment type="similarity">
    <text evidence="1 2">Belongs to the pirin family.</text>
</comment>
<protein>
    <submittedName>
        <fullName evidence="6">Uncharacterized protein</fullName>
    </submittedName>
</protein>
<dbReference type="GO" id="GO:0008127">
    <property type="term" value="F:quercetin 2,3-dioxygenase activity"/>
    <property type="evidence" value="ECO:0007669"/>
    <property type="project" value="TreeGrafter"/>
</dbReference>
<dbReference type="Pfam" id="PF02678">
    <property type="entry name" value="Pirin"/>
    <property type="match status" value="1"/>
</dbReference>
<dbReference type="EMBL" id="JAAAID010000242">
    <property type="protein sequence ID" value="KAG0020072.1"/>
    <property type="molecule type" value="Genomic_DNA"/>
</dbReference>
<sequence length="303" mass="34419">MISIFKAILTYIILHALTVAYFNYTSNTSILSIFNNNNSNSSSSTFANMPSRSIVKAVLSAEQAEGRGARVRRSIGRPELRNHDPFLMLDEFNVDANGGFPDHPHRGFETVTYMLEGQFQHEDFAARKLWINLPKEHKMCEPQYQELLDKEIPRATPEDGVIIKVIAGESHGVQSKIYTRTPTMYLDFRLEKNKSVMQTIPKTYTGFLYVLKGTIYIGDNEFVGKAHHTLTLTEDGAETVKISTKDEDAHFVFIAGEPLKEPIVQHGPFVMNSQEEIYETFDDYQSGKNGFERARNWQSSIAH</sequence>
<feature type="transmembrane region" description="Helical" evidence="3">
    <location>
        <begin position="7"/>
        <end position="24"/>
    </location>
</feature>
<name>A0A9P6N048_9FUNG</name>
<dbReference type="InterPro" id="IPR012093">
    <property type="entry name" value="Pirin"/>
</dbReference>
<evidence type="ECO:0000259" key="4">
    <source>
        <dbReference type="Pfam" id="PF02678"/>
    </source>
</evidence>
<accession>A0A9P6N048</accession>
<dbReference type="PANTHER" id="PTHR13903:SF8">
    <property type="entry name" value="PIRIN"/>
    <property type="match status" value="1"/>
</dbReference>
<dbReference type="CDD" id="cd02247">
    <property type="entry name" value="cupin_pirin_C"/>
    <property type="match status" value="1"/>
</dbReference>
<evidence type="ECO:0000313" key="6">
    <source>
        <dbReference type="EMBL" id="KAG0020072.1"/>
    </source>
</evidence>
<comment type="caution">
    <text evidence="6">The sequence shown here is derived from an EMBL/GenBank/DDBJ whole genome shotgun (WGS) entry which is preliminary data.</text>
</comment>
<evidence type="ECO:0000256" key="2">
    <source>
        <dbReference type="RuleBase" id="RU003457"/>
    </source>
</evidence>
<dbReference type="InterPro" id="IPR011051">
    <property type="entry name" value="RmlC_Cupin_sf"/>
</dbReference>
<dbReference type="InterPro" id="IPR003829">
    <property type="entry name" value="Pirin_N_dom"/>
</dbReference>
<dbReference type="Proteomes" id="UP000703661">
    <property type="component" value="Unassembled WGS sequence"/>
</dbReference>
<dbReference type="InterPro" id="IPR014710">
    <property type="entry name" value="RmlC-like_jellyroll"/>
</dbReference>